<organism evidence="2 3">
    <name type="scientific">Candidatus Lokiarchaeum ossiferum</name>
    <dbReference type="NCBI Taxonomy" id="2951803"/>
    <lineage>
        <taxon>Archaea</taxon>
        <taxon>Promethearchaeati</taxon>
        <taxon>Promethearchaeota</taxon>
        <taxon>Promethearchaeia</taxon>
        <taxon>Promethearchaeales</taxon>
        <taxon>Promethearchaeaceae</taxon>
        <taxon>Candidatus Lokiarchaeum</taxon>
    </lineage>
</organism>
<keyword evidence="1" id="KW-0472">Membrane</keyword>
<sequence>MSVLLNPLVQLLPKNKLSYRIYCCIFVIIAIFAYFFFPTQTLPGANFVVMGFAILFALTFYYLSFSVDREAKPHDSMQYDGNTETPAK</sequence>
<evidence type="ECO:0000313" key="3">
    <source>
        <dbReference type="Proteomes" id="UP001208689"/>
    </source>
</evidence>
<keyword evidence="1" id="KW-0812">Transmembrane</keyword>
<proteinExistence type="predicted"/>
<dbReference type="EMBL" id="CP104013">
    <property type="protein sequence ID" value="UYP46631.1"/>
    <property type="molecule type" value="Genomic_DNA"/>
</dbReference>
<keyword evidence="3" id="KW-1185">Reference proteome</keyword>
<evidence type="ECO:0000256" key="1">
    <source>
        <dbReference type="SAM" id="Phobius"/>
    </source>
</evidence>
<accession>A0ABY6HSY8</accession>
<name>A0ABY6HSY8_9ARCH</name>
<dbReference type="Proteomes" id="UP001208689">
    <property type="component" value="Chromosome"/>
</dbReference>
<evidence type="ECO:0000313" key="2">
    <source>
        <dbReference type="EMBL" id="UYP46631.1"/>
    </source>
</evidence>
<keyword evidence="1" id="KW-1133">Transmembrane helix</keyword>
<feature type="transmembrane region" description="Helical" evidence="1">
    <location>
        <begin position="21"/>
        <end position="37"/>
    </location>
</feature>
<gene>
    <name evidence="2" type="ORF">NEF87_002916</name>
</gene>
<protein>
    <submittedName>
        <fullName evidence="2">Uncharacterized protein</fullName>
    </submittedName>
</protein>
<reference evidence="2" key="1">
    <citation type="submission" date="2022-09" db="EMBL/GenBank/DDBJ databases">
        <title>Actin cytoskeleton and complex cell architecture in an #Asgard archaeon.</title>
        <authorList>
            <person name="Ponce Toledo R.I."/>
            <person name="Schleper C."/>
            <person name="Rodrigues Oliveira T."/>
            <person name="Wollweber F."/>
            <person name="Xu J."/>
            <person name="Rittmann S."/>
            <person name="Klingl A."/>
            <person name="Pilhofer M."/>
        </authorList>
    </citation>
    <scope>NUCLEOTIDE SEQUENCE</scope>
    <source>
        <strain evidence="2">B-35</strain>
    </source>
</reference>
<feature type="transmembrane region" description="Helical" evidence="1">
    <location>
        <begin position="43"/>
        <end position="63"/>
    </location>
</feature>